<name>A0ABR2KAK2_9EUKA</name>
<proteinExistence type="predicted"/>
<evidence type="ECO:0000256" key="1">
    <source>
        <dbReference type="SAM" id="MobiDB-lite"/>
    </source>
</evidence>
<feature type="compositionally biased region" description="Low complexity" evidence="1">
    <location>
        <begin position="168"/>
        <end position="177"/>
    </location>
</feature>
<evidence type="ECO:0000313" key="2">
    <source>
        <dbReference type="EMBL" id="KAK8887883.1"/>
    </source>
</evidence>
<dbReference type="Proteomes" id="UP001470230">
    <property type="component" value="Unassembled WGS sequence"/>
</dbReference>
<feature type="compositionally biased region" description="Polar residues" evidence="1">
    <location>
        <begin position="194"/>
        <end position="204"/>
    </location>
</feature>
<feature type="region of interest" description="Disordered" evidence="1">
    <location>
        <begin position="132"/>
        <end position="317"/>
    </location>
</feature>
<gene>
    <name evidence="2" type="ORF">M9Y10_038942</name>
</gene>
<keyword evidence="3" id="KW-1185">Reference proteome</keyword>
<dbReference type="PANTHER" id="PTHR21575">
    <property type="entry name" value="PROTEIN HID1"/>
    <property type="match status" value="1"/>
</dbReference>
<dbReference type="EMBL" id="JAPFFF010000006">
    <property type="protein sequence ID" value="KAK8887883.1"/>
    <property type="molecule type" value="Genomic_DNA"/>
</dbReference>
<sequence length="858" mass="96941">MGADQSTQTPNQLSFLACLLDKDYNSDHAFWVSLMSHASDRKLLPTPDSIFLNNIAAKYPLNFANLVLASVHEVCSIQKLGPGKVITPEQLNQLELALQLFISCISVAVANPKNSYLLEHLDSDISNRIKELRLKQSQSNKEKAAKKAKKSTEAEKTEKENVTENNDKPQTQTTTATKPKKPKTTTKTANAKTGSNPPQDNSKPSQKDEQAQKQNDVPSEEKNQAEDAEEPVFNPKPREIVEITPYVSEKKKANKTKKAENAQTTATENEKPKKKTTNAKRAASPQPSPSAAKNAAAANRAKSPQPKRVKRTAEEKAIIAQHRAMRQYDGHAISAFTNAVIELLFKDGVTLDEVKQQQPKKGSKQEAPKEKPKENKESQEKPKEETTKPENNNNNENNNKQKEEQIQAAQALLSENKALWIQNGEVTHLNEINLTRKELVDALLVISSLHIFYPKFKHSYPETTSSLLENLPLNSIILSTCRIAFRYMNERPPVTSELSLLLRSLLALLVRLFTNPKFRQEISNIHPQIFLRAIYAPEFNDAKEEPKKISLPLFDPLDPLSKETLSFLYMCALFQPGLVPLLTSKGYSNMFLYNLLWAAQLFFEKEGVNYIHSIILSTVLLIVADPKAAGYLNRPFKPSSKGAAFINCNFKPSTDKGLSFGDLLLEVLLNFCQRDSFLPSLICVFHMISPYVNMFSTTTAFKMMELFEHVNEKFPSFVPLFLEVFATIVQQKDNSKNGFCPIIFSKQSLFKQIKNDSPSVQKSLPIILKYLKKARLLIKKENKPKIDINEVSEILAKIDTEKLFPQPQMFIKHPHIFGGEIEKTWNQWADLIFQLTCEKDVKSIRELRSHLLSNQNSK</sequence>
<accession>A0ABR2KAK2</accession>
<feature type="compositionally biased region" description="Low complexity" evidence="1">
    <location>
        <begin position="279"/>
        <end position="304"/>
    </location>
</feature>
<feature type="region of interest" description="Disordered" evidence="1">
    <location>
        <begin position="355"/>
        <end position="399"/>
    </location>
</feature>
<feature type="compositionally biased region" description="Basic and acidic residues" evidence="1">
    <location>
        <begin position="363"/>
        <end position="388"/>
    </location>
</feature>
<organism evidence="2 3">
    <name type="scientific">Tritrichomonas musculus</name>
    <dbReference type="NCBI Taxonomy" id="1915356"/>
    <lineage>
        <taxon>Eukaryota</taxon>
        <taxon>Metamonada</taxon>
        <taxon>Parabasalia</taxon>
        <taxon>Tritrichomonadida</taxon>
        <taxon>Tritrichomonadidae</taxon>
        <taxon>Tritrichomonas</taxon>
    </lineage>
</organism>
<protein>
    <submittedName>
        <fullName evidence="2">Uncharacterized protein</fullName>
    </submittedName>
</protein>
<dbReference type="InterPro" id="IPR026705">
    <property type="entry name" value="Hid-1/Ecm30"/>
</dbReference>
<feature type="compositionally biased region" description="Low complexity" evidence="1">
    <location>
        <begin position="389"/>
        <end position="398"/>
    </location>
</feature>
<feature type="compositionally biased region" description="Basic and acidic residues" evidence="1">
    <location>
        <begin position="132"/>
        <end position="167"/>
    </location>
</feature>
<comment type="caution">
    <text evidence="2">The sequence shown here is derived from an EMBL/GenBank/DDBJ whole genome shotgun (WGS) entry which is preliminary data.</text>
</comment>
<dbReference type="PANTHER" id="PTHR21575:SF12">
    <property type="entry name" value="PROTEIN HID1"/>
    <property type="match status" value="1"/>
</dbReference>
<evidence type="ECO:0000313" key="3">
    <source>
        <dbReference type="Proteomes" id="UP001470230"/>
    </source>
</evidence>
<reference evidence="2 3" key="1">
    <citation type="submission" date="2024-04" db="EMBL/GenBank/DDBJ databases">
        <title>Tritrichomonas musculus Genome.</title>
        <authorList>
            <person name="Alves-Ferreira E."/>
            <person name="Grigg M."/>
            <person name="Lorenzi H."/>
            <person name="Galac M."/>
        </authorList>
    </citation>
    <scope>NUCLEOTIDE SEQUENCE [LARGE SCALE GENOMIC DNA]</scope>
    <source>
        <strain evidence="2 3">EAF2021</strain>
    </source>
</reference>